<feature type="transmembrane region" description="Helical" evidence="6">
    <location>
        <begin position="152"/>
        <end position="177"/>
    </location>
</feature>
<protein>
    <submittedName>
        <fullName evidence="7">LysE family transporter</fullName>
    </submittedName>
</protein>
<proteinExistence type="predicted"/>
<reference evidence="7 8" key="1">
    <citation type="submission" date="2021-01" db="EMBL/GenBank/DDBJ databases">
        <title>WGS of actinomycetes isolated from Thailand.</title>
        <authorList>
            <person name="Thawai C."/>
        </authorList>
    </citation>
    <scope>NUCLEOTIDE SEQUENCE [LARGE SCALE GENOMIC DNA]</scope>
    <source>
        <strain evidence="7 8">CH9-7</strain>
    </source>
</reference>
<dbReference type="Proteomes" id="UP000629371">
    <property type="component" value="Unassembled WGS sequence"/>
</dbReference>
<feature type="transmembrane region" description="Helical" evidence="6">
    <location>
        <begin position="76"/>
        <end position="96"/>
    </location>
</feature>
<evidence type="ECO:0000313" key="8">
    <source>
        <dbReference type="Proteomes" id="UP000629371"/>
    </source>
</evidence>
<keyword evidence="5 6" id="KW-0472">Membrane</keyword>
<accession>A0ABS1N537</accession>
<gene>
    <name evidence="7" type="ORF">JK360_37910</name>
</gene>
<evidence type="ECO:0000256" key="6">
    <source>
        <dbReference type="SAM" id="Phobius"/>
    </source>
</evidence>
<comment type="subcellular location">
    <subcellularLocation>
        <location evidence="1">Cell membrane</location>
        <topology evidence="1">Multi-pass membrane protein</topology>
    </subcellularLocation>
</comment>
<feature type="transmembrane region" description="Helical" evidence="6">
    <location>
        <begin position="6"/>
        <end position="27"/>
    </location>
</feature>
<dbReference type="PANTHER" id="PTHR30086">
    <property type="entry name" value="ARGININE EXPORTER PROTEIN ARGO"/>
    <property type="match status" value="1"/>
</dbReference>
<evidence type="ECO:0000256" key="5">
    <source>
        <dbReference type="ARBA" id="ARBA00023136"/>
    </source>
</evidence>
<dbReference type="EMBL" id="JAERRI010000043">
    <property type="protein sequence ID" value="MBL1095006.1"/>
    <property type="molecule type" value="Genomic_DNA"/>
</dbReference>
<dbReference type="PANTHER" id="PTHR30086:SF20">
    <property type="entry name" value="ARGININE EXPORTER PROTEIN ARGO-RELATED"/>
    <property type="match status" value="1"/>
</dbReference>
<keyword evidence="2" id="KW-1003">Cell membrane</keyword>
<feature type="transmembrane region" description="Helical" evidence="6">
    <location>
        <begin position="39"/>
        <end position="64"/>
    </location>
</feature>
<name>A0ABS1N537_9ACTN</name>
<dbReference type="RefSeq" id="WP_201811929.1">
    <property type="nucleotide sequence ID" value="NZ_JAERRI010000043.1"/>
</dbReference>
<evidence type="ECO:0000313" key="7">
    <source>
        <dbReference type="EMBL" id="MBL1095006.1"/>
    </source>
</evidence>
<sequence length="207" mass="21330">MTEAILSGLWAGYGLAMPVGAVAVLMVDLTARTSFRVGATAALGAATADAFYAIAAAVGGSALADTIQPFTTPLRWVASVILVLMAIRISVTAVRNRRESGNAADEQDSQITPFRSYLTYLALTALNPWPAVYFAALLLGQQANGDISPSNQAAYVIAIVFASASWQLLLAGGGTVLGRVLTSQRGRMITALVSSGVIISLAVGVVA</sequence>
<organism evidence="7 8">
    <name type="scientific">Streptomyces siderophoricus</name>
    <dbReference type="NCBI Taxonomy" id="2802281"/>
    <lineage>
        <taxon>Bacteria</taxon>
        <taxon>Bacillati</taxon>
        <taxon>Actinomycetota</taxon>
        <taxon>Actinomycetes</taxon>
        <taxon>Kitasatosporales</taxon>
        <taxon>Streptomycetaceae</taxon>
        <taxon>Streptomyces</taxon>
    </lineage>
</organism>
<comment type="caution">
    <text evidence="7">The sequence shown here is derived from an EMBL/GenBank/DDBJ whole genome shotgun (WGS) entry which is preliminary data.</text>
</comment>
<evidence type="ECO:0000256" key="1">
    <source>
        <dbReference type="ARBA" id="ARBA00004651"/>
    </source>
</evidence>
<dbReference type="InterPro" id="IPR001123">
    <property type="entry name" value="LeuE-type"/>
</dbReference>
<keyword evidence="3 6" id="KW-0812">Transmembrane</keyword>
<evidence type="ECO:0000256" key="2">
    <source>
        <dbReference type="ARBA" id="ARBA00022475"/>
    </source>
</evidence>
<feature type="transmembrane region" description="Helical" evidence="6">
    <location>
        <begin position="189"/>
        <end position="206"/>
    </location>
</feature>
<keyword evidence="8" id="KW-1185">Reference proteome</keyword>
<keyword evidence="4 6" id="KW-1133">Transmembrane helix</keyword>
<feature type="transmembrane region" description="Helical" evidence="6">
    <location>
        <begin position="117"/>
        <end position="140"/>
    </location>
</feature>
<dbReference type="Pfam" id="PF01810">
    <property type="entry name" value="LysE"/>
    <property type="match status" value="1"/>
</dbReference>
<evidence type="ECO:0000256" key="3">
    <source>
        <dbReference type="ARBA" id="ARBA00022692"/>
    </source>
</evidence>
<evidence type="ECO:0000256" key="4">
    <source>
        <dbReference type="ARBA" id="ARBA00022989"/>
    </source>
</evidence>